<evidence type="ECO:0000256" key="1">
    <source>
        <dbReference type="SAM" id="Phobius"/>
    </source>
</evidence>
<keyword evidence="1" id="KW-1133">Transmembrane helix</keyword>
<evidence type="ECO:0000313" key="2">
    <source>
        <dbReference type="EMBL" id="OGK48348.1"/>
    </source>
</evidence>
<dbReference type="STRING" id="1802061.A3A93_01785"/>
<organism evidence="2 3">
    <name type="scientific">Candidatus Roizmanbacteria bacterium RIFCSPLOWO2_01_FULL_38_12</name>
    <dbReference type="NCBI Taxonomy" id="1802061"/>
    <lineage>
        <taxon>Bacteria</taxon>
        <taxon>Candidatus Roizmaniibacteriota</taxon>
    </lineage>
</organism>
<feature type="transmembrane region" description="Helical" evidence="1">
    <location>
        <begin position="175"/>
        <end position="196"/>
    </location>
</feature>
<evidence type="ECO:0008006" key="4">
    <source>
        <dbReference type="Google" id="ProtNLM"/>
    </source>
</evidence>
<feature type="transmembrane region" description="Helical" evidence="1">
    <location>
        <begin position="41"/>
        <end position="57"/>
    </location>
</feature>
<keyword evidence="1" id="KW-0812">Transmembrane</keyword>
<dbReference type="AlphaFoldDB" id="A0A1F7IYA0"/>
<keyword evidence="1" id="KW-0472">Membrane</keyword>
<protein>
    <recommendedName>
        <fullName evidence="4">Yip1 domain-containing protein</fullName>
    </recommendedName>
</protein>
<feature type="transmembrane region" description="Helical" evidence="1">
    <location>
        <begin position="69"/>
        <end position="90"/>
    </location>
</feature>
<gene>
    <name evidence="2" type="ORF">A3A93_01785</name>
</gene>
<dbReference type="Proteomes" id="UP000177141">
    <property type="component" value="Unassembled WGS sequence"/>
</dbReference>
<sequence length="204" mass="24224">MDFEKFFSGLLATIYLFLRRIVLLVFLPYKTMRHISEEKDFGQIILIFITIAFYFFLANGLREYDYEPFVLFLMTVFHYIATVIFFYLFTMMIGSHDAKLQPFLFTFAYALIPTILWFSTNSVLYAVLPPPRTLSILGKAFSILFITFSTAVLMWKIILMYLAIRFSTKLNFFQIVYVVILYLIAILPYSIFLYSLRFFRIPFL</sequence>
<feature type="transmembrane region" description="Helical" evidence="1">
    <location>
        <begin position="140"/>
        <end position="163"/>
    </location>
</feature>
<name>A0A1F7IYA0_9BACT</name>
<feature type="transmembrane region" description="Helical" evidence="1">
    <location>
        <begin position="102"/>
        <end position="128"/>
    </location>
</feature>
<feature type="transmembrane region" description="Helical" evidence="1">
    <location>
        <begin position="6"/>
        <end position="29"/>
    </location>
</feature>
<comment type="caution">
    <text evidence="2">The sequence shown here is derived from an EMBL/GenBank/DDBJ whole genome shotgun (WGS) entry which is preliminary data.</text>
</comment>
<reference evidence="2 3" key="1">
    <citation type="journal article" date="2016" name="Nat. Commun.">
        <title>Thousands of microbial genomes shed light on interconnected biogeochemical processes in an aquifer system.</title>
        <authorList>
            <person name="Anantharaman K."/>
            <person name="Brown C.T."/>
            <person name="Hug L.A."/>
            <person name="Sharon I."/>
            <person name="Castelle C.J."/>
            <person name="Probst A.J."/>
            <person name="Thomas B.C."/>
            <person name="Singh A."/>
            <person name="Wilkins M.J."/>
            <person name="Karaoz U."/>
            <person name="Brodie E.L."/>
            <person name="Williams K.H."/>
            <person name="Hubbard S.S."/>
            <person name="Banfield J.F."/>
        </authorList>
    </citation>
    <scope>NUCLEOTIDE SEQUENCE [LARGE SCALE GENOMIC DNA]</scope>
</reference>
<dbReference type="EMBL" id="MGAL01000017">
    <property type="protein sequence ID" value="OGK48348.1"/>
    <property type="molecule type" value="Genomic_DNA"/>
</dbReference>
<accession>A0A1F7IYA0</accession>
<evidence type="ECO:0000313" key="3">
    <source>
        <dbReference type="Proteomes" id="UP000177141"/>
    </source>
</evidence>
<proteinExistence type="predicted"/>